<dbReference type="Pfam" id="PF00383">
    <property type="entry name" value="dCMP_cyt_deam_1"/>
    <property type="match status" value="1"/>
</dbReference>
<evidence type="ECO:0000313" key="2">
    <source>
        <dbReference type="EMBL" id="KAF4504556.1"/>
    </source>
</evidence>
<evidence type="ECO:0000313" key="3">
    <source>
        <dbReference type="Proteomes" id="UP000557566"/>
    </source>
</evidence>
<organism evidence="2 3">
    <name type="scientific">Ophiocordyceps sinensis</name>
    <dbReference type="NCBI Taxonomy" id="72228"/>
    <lineage>
        <taxon>Eukaryota</taxon>
        <taxon>Fungi</taxon>
        <taxon>Dikarya</taxon>
        <taxon>Ascomycota</taxon>
        <taxon>Pezizomycotina</taxon>
        <taxon>Sordariomycetes</taxon>
        <taxon>Hypocreomycetidae</taxon>
        <taxon>Hypocreales</taxon>
        <taxon>Ophiocordycipitaceae</taxon>
        <taxon>Ophiocordyceps</taxon>
    </lineage>
</organism>
<dbReference type="Proteomes" id="UP000557566">
    <property type="component" value="Unassembled WGS sequence"/>
</dbReference>
<dbReference type="Gene3D" id="3.40.140.10">
    <property type="entry name" value="Cytidine Deaminase, domain 2"/>
    <property type="match status" value="1"/>
</dbReference>
<dbReference type="OrthoDB" id="9980836at2759"/>
<proteinExistence type="predicted"/>
<sequence>MASPSPPSESPAKLLSAILRLVQDTIVPLTREGVASGSKLFGAAVLARSDLRPLTVATNNERLSPLLHGEVNCIQSFFAVDFPDPATRPDPRRDCLFFATHEPCSLCLSAIAFAGFGSFYYLFTHDDSRRLFSIPYDIDVLQEVFCVRGGETGETAEGRRLYNRSNKFFEGRSLADVVAEIDDPAERQKWREETQRVKDMYDSLHQGYQEAMSAGVATSSVWK</sequence>
<dbReference type="InterPro" id="IPR016193">
    <property type="entry name" value="Cytidine_deaminase-like"/>
</dbReference>
<dbReference type="GO" id="GO:0003824">
    <property type="term" value="F:catalytic activity"/>
    <property type="evidence" value="ECO:0007669"/>
    <property type="project" value="InterPro"/>
</dbReference>
<feature type="domain" description="CMP/dCMP-type deaminase" evidence="1">
    <location>
        <begin position="41"/>
        <end position="121"/>
    </location>
</feature>
<name>A0A8H4LSW2_9HYPO</name>
<comment type="caution">
    <text evidence="2">The sequence shown here is derived from an EMBL/GenBank/DDBJ whole genome shotgun (WGS) entry which is preliminary data.</text>
</comment>
<protein>
    <recommendedName>
        <fullName evidence="1">CMP/dCMP-type deaminase domain-containing protein</fullName>
    </recommendedName>
</protein>
<reference evidence="2 3" key="1">
    <citation type="journal article" date="2020" name="Genome Biol. Evol.">
        <title>A new high-quality draft genome assembly of the Chinese cordyceps Ophiocordyceps sinensis.</title>
        <authorList>
            <person name="Shu R."/>
            <person name="Zhang J."/>
            <person name="Meng Q."/>
            <person name="Zhang H."/>
            <person name="Zhou G."/>
            <person name="Li M."/>
            <person name="Wu P."/>
            <person name="Zhao Y."/>
            <person name="Chen C."/>
            <person name="Qin Q."/>
        </authorList>
    </citation>
    <scope>NUCLEOTIDE SEQUENCE [LARGE SCALE GENOMIC DNA]</scope>
    <source>
        <strain evidence="2 3">IOZ07</strain>
    </source>
</reference>
<gene>
    <name evidence="2" type="ORF">G6O67_007998</name>
</gene>
<dbReference type="InterPro" id="IPR002125">
    <property type="entry name" value="CMP_dCMP_dom"/>
</dbReference>
<evidence type="ECO:0000259" key="1">
    <source>
        <dbReference type="Pfam" id="PF00383"/>
    </source>
</evidence>
<dbReference type="GO" id="GO:0006139">
    <property type="term" value="P:nucleobase-containing compound metabolic process"/>
    <property type="evidence" value="ECO:0007669"/>
    <property type="project" value="UniProtKB-ARBA"/>
</dbReference>
<accession>A0A8H4LSW2</accession>
<dbReference type="EMBL" id="JAAVMX010000009">
    <property type="protein sequence ID" value="KAF4504556.1"/>
    <property type="molecule type" value="Genomic_DNA"/>
</dbReference>
<dbReference type="AlphaFoldDB" id="A0A8H4LSW2"/>
<dbReference type="SUPFAM" id="SSF53927">
    <property type="entry name" value="Cytidine deaminase-like"/>
    <property type="match status" value="1"/>
</dbReference>
<keyword evidence="3" id="KW-1185">Reference proteome</keyword>